<gene>
    <name evidence="1" type="ORF">DXZ20_12595</name>
</gene>
<dbReference type="RefSeq" id="WP_163698506.1">
    <property type="nucleotide sequence ID" value="NZ_QXHD01000004.1"/>
</dbReference>
<dbReference type="Proteomes" id="UP000481033">
    <property type="component" value="Unassembled WGS sequence"/>
</dbReference>
<dbReference type="GO" id="GO:0004519">
    <property type="term" value="F:endonuclease activity"/>
    <property type="evidence" value="ECO:0007669"/>
    <property type="project" value="UniProtKB-KW"/>
</dbReference>
<protein>
    <submittedName>
        <fullName evidence="1">HNH endonuclease</fullName>
    </submittedName>
</protein>
<keyword evidence="1" id="KW-0540">Nuclease</keyword>
<evidence type="ECO:0000313" key="1">
    <source>
        <dbReference type="EMBL" id="NEZ56498.1"/>
    </source>
</evidence>
<organism evidence="1 2">
    <name type="scientific">Adonisia turfae CCMR0081</name>
    <dbReference type="NCBI Taxonomy" id="2292702"/>
    <lineage>
        <taxon>Bacteria</taxon>
        <taxon>Bacillati</taxon>
        <taxon>Cyanobacteriota</taxon>
        <taxon>Adonisia</taxon>
        <taxon>Adonisia turfae</taxon>
    </lineage>
</organism>
<dbReference type="AlphaFoldDB" id="A0A6M0RJR1"/>
<keyword evidence="2" id="KW-1185">Reference proteome</keyword>
<accession>A0A6M0RJR1</accession>
<keyword evidence="1" id="KW-0378">Hydrolase</keyword>
<keyword evidence="1" id="KW-0255">Endonuclease</keyword>
<evidence type="ECO:0000313" key="2">
    <source>
        <dbReference type="Proteomes" id="UP000481033"/>
    </source>
</evidence>
<reference evidence="1 2" key="1">
    <citation type="journal article" date="2020" name="Microb. Ecol.">
        <title>Ecogenomics of the Marine Benthic Filamentous Cyanobacterium Adonisia.</title>
        <authorList>
            <person name="Walter J.M."/>
            <person name="Coutinho F.H."/>
            <person name="Leomil L."/>
            <person name="Hargreaves P.I."/>
            <person name="Campeao M.E."/>
            <person name="Vieira V.V."/>
            <person name="Silva B.S."/>
            <person name="Fistarol G.O."/>
            <person name="Salomon P.S."/>
            <person name="Sawabe T."/>
            <person name="Mino S."/>
            <person name="Hosokawa M."/>
            <person name="Miyashita H."/>
            <person name="Maruyama F."/>
            <person name="van Verk M.C."/>
            <person name="Dutilh B.E."/>
            <person name="Thompson C.C."/>
            <person name="Thompson F.L."/>
        </authorList>
    </citation>
    <scope>NUCLEOTIDE SEQUENCE [LARGE SCALE GENOMIC DNA]</scope>
    <source>
        <strain evidence="1 2">CCMR0081</strain>
    </source>
</reference>
<comment type="caution">
    <text evidence="1">The sequence shown here is derived from an EMBL/GenBank/DDBJ whole genome shotgun (WGS) entry which is preliminary data.</text>
</comment>
<dbReference type="EMBL" id="QXHD01000004">
    <property type="protein sequence ID" value="NEZ56498.1"/>
    <property type="molecule type" value="Genomic_DNA"/>
</dbReference>
<name>A0A6M0RJR1_9CYAN</name>
<proteinExistence type="predicted"/>
<sequence length="132" mass="15325">MPMDRRLYPDNWNEIAQKIKNEAGWTCTNCGRPCRKPGESEHELFDRLPSAWLNDWYETVDSEEFGDVEIEKPGRFILTVAHLNHRPEDCDLSNLKALCAPCHCRYDLQPSSMFIKKQLKLERCGQLSLEVG</sequence>